<protein>
    <submittedName>
        <fullName evidence="3">Variant surface glycoprotein 1322</fullName>
    </submittedName>
</protein>
<reference evidence="3" key="2">
    <citation type="journal article" date="2014" name="Mol. Biochem. Parasitol.">
        <title>Capturing the variant surface glycoprotein repertoire (the VSGnome) of Trypanosoma brucei Lister 427.</title>
        <authorList>
            <person name="Cross G.A."/>
            <person name="Kim H.S."/>
            <person name="Wickstead B."/>
        </authorList>
    </citation>
    <scope>NUCLEOTIDE SEQUENCE</scope>
    <source>
        <strain evidence="3">Lister 427</strain>
    </source>
</reference>
<name>M4TBD3_9TRYP</name>
<dbReference type="VEuPathDB" id="TriTrypDB:Tb427_000471500"/>
<accession>M4TBD3</accession>
<dbReference type="SUPFAM" id="SSF58087">
    <property type="entry name" value="Variant surface glycoprotein (N-terminal domain)"/>
    <property type="match status" value="1"/>
</dbReference>
<evidence type="ECO:0000256" key="2">
    <source>
        <dbReference type="SAM" id="SignalP"/>
    </source>
</evidence>
<sequence length="432" mass="45811">MFKTTAASALTLVFICIEQHADAQAQETSITAVTTPCHELKCLTKLIGHFDGQLQAANSNFKDLATDLTQLTISHACSTSAPTKQAVAALLAATADALREQEAIIKAGTGPVTKLLSALKDRRAQTRTLIMSALDKLTLSGGSNPQTAQAGLSRASDGQCDLQATGDGKNDDTCDTEVTAGAHNDATAITELPTIENIQFIPDTRFSPPRYNLKIASAGDVDGSAGSMRVGKTGVCAVTPTDDSSSVGALTKAFGIVSATRDTTADTPKKTTLFKPAGKNAGCEDENTDDKKLLTTTKRLAALLCRYRTINIKAVARPLQKSKKDLETDTTFRKIAQLFKHRETNSAEEERKQTSAVKALLPGGEATLTSDLIDPLVNEHISYKADNGMAKVNLKEANSAGKIATTLTFCFAKEHAVEAAARAQKTKPDTKK</sequence>
<reference evidence="3" key="1">
    <citation type="submission" date="2013-02" db="EMBL/GenBank/DDBJ databases">
        <authorList>
            <person name="Cross G.A.M."/>
            <person name="Kim H.-S."/>
            <person name="Wickstead B."/>
        </authorList>
    </citation>
    <scope>NUCLEOTIDE SEQUENCE</scope>
    <source>
        <strain evidence="3">Lister 427</strain>
    </source>
</reference>
<evidence type="ECO:0000256" key="1">
    <source>
        <dbReference type="SAM" id="MobiDB-lite"/>
    </source>
</evidence>
<dbReference type="VEuPathDB" id="TriTrypDB:Tbg972.3.70"/>
<dbReference type="AlphaFoldDB" id="M4TBD3"/>
<dbReference type="EMBL" id="KC612824">
    <property type="protein sequence ID" value="AGH60255.1"/>
    <property type="molecule type" value="Genomic_DNA"/>
</dbReference>
<feature type="region of interest" description="Disordered" evidence="1">
    <location>
        <begin position="142"/>
        <end position="173"/>
    </location>
</feature>
<organism evidence="3">
    <name type="scientific">Trypanosoma brucei</name>
    <dbReference type="NCBI Taxonomy" id="5691"/>
    <lineage>
        <taxon>Eukaryota</taxon>
        <taxon>Discoba</taxon>
        <taxon>Euglenozoa</taxon>
        <taxon>Kinetoplastea</taxon>
        <taxon>Metakinetoplastina</taxon>
        <taxon>Trypanosomatida</taxon>
        <taxon>Trypanosomatidae</taxon>
        <taxon>Trypanosoma</taxon>
    </lineage>
</organism>
<keyword evidence="2" id="KW-0732">Signal</keyword>
<feature type="signal peptide" evidence="2">
    <location>
        <begin position="1"/>
        <end position="25"/>
    </location>
</feature>
<evidence type="ECO:0000313" key="3">
    <source>
        <dbReference type="EMBL" id="AGH60255.1"/>
    </source>
</evidence>
<proteinExistence type="predicted"/>
<feature type="chain" id="PRO_5004058313" evidence="2">
    <location>
        <begin position="26"/>
        <end position="432"/>
    </location>
</feature>